<sequence length="72" mass="7058">MDHTMGAPVTYLPPGVLSAVGEALSASVGPIHFAGTEAAAAWTGYMEGAVQAGEAAAAAVLETYSSSSTSTL</sequence>
<dbReference type="InterPro" id="IPR036188">
    <property type="entry name" value="FAD/NAD-bd_sf"/>
</dbReference>
<dbReference type="AlphaFoldDB" id="A0A7Y9J3I1"/>
<dbReference type="Pfam" id="PF01593">
    <property type="entry name" value="Amino_oxidase"/>
    <property type="match status" value="1"/>
</dbReference>
<dbReference type="PANTHER" id="PTHR43563">
    <property type="entry name" value="AMINE OXIDASE"/>
    <property type="match status" value="1"/>
</dbReference>
<comment type="cofactor">
    <cofactor evidence="1">
        <name>FAD</name>
        <dbReference type="ChEBI" id="CHEBI:57692"/>
    </cofactor>
</comment>
<proteinExistence type="inferred from homology"/>
<evidence type="ECO:0000313" key="7">
    <source>
        <dbReference type="Proteomes" id="UP000521922"/>
    </source>
</evidence>
<evidence type="ECO:0000256" key="2">
    <source>
        <dbReference type="ARBA" id="ARBA00005995"/>
    </source>
</evidence>
<evidence type="ECO:0000256" key="4">
    <source>
        <dbReference type="PIRSR" id="PIRSR601613-1"/>
    </source>
</evidence>
<dbReference type="GO" id="GO:0016491">
    <property type="term" value="F:oxidoreductase activity"/>
    <property type="evidence" value="ECO:0007669"/>
    <property type="project" value="UniProtKB-KW"/>
</dbReference>
<evidence type="ECO:0000256" key="3">
    <source>
        <dbReference type="ARBA" id="ARBA00023002"/>
    </source>
</evidence>
<feature type="binding site" evidence="4">
    <location>
        <position position="37"/>
    </location>
    <ligand>
        <name>FAD</name>
        <dbReference type="ChEBI" id="CHEBI:57692"/>
    </ligand>
</feature>
<accession>A0A7Y9J3I1</accession>
<evidence type="ECO:0000256" key="1">
    <source>
        <dbReference type="ARBA" id="ARBA00001974"/>
    </source>
</evidence>
<dbReference type="EMBL" id="JACCBB010000002">
    <property type="protein sequence ID" value="NYD25145.1"/>
    <property type="molecule type" value="Genomic_DNA"/>
</dbReference>
<dbReference type="SUPFAM" id="SSF51905">
    <property type="entry name" value="FAD/NAD(P)-binding domain"/>
    <property type="match status" value="1"/>
</dbReference>
<dbReference type="InterPro" id="IPR050703">
    <property type="entry name" value="Flavin_MAO"/>
</dbReference>
<feature type="domain" description="Amine oxidase" evidence="5">
    <location>
        <begin position="12"/>
        <end position="61"/>
    </location>
</feature>
<dbReference type="PRINTS" id="PR00757">
    <property type="entry name" value="AMINEOXDASEF"/>
</dbReference>
<dbReference type="Proteomes" id="UP000521922">
    <property type="component" value="Unassembled WGS sequence"/>
</dbReference>
<dbReference type="PANTHER" id="PTHR43563:SF1">
    <property type="entry name" value="AMINE OXIDASE [FLAVIN-CONTAINING] B"/>
    <property type="match status" value="1"/>
</dbReference>
<protein>
    <submittedName>
        <fullName evidence="6">Monoamine oxidase</fullName>
    </submittedName>
</protein>
<dbReference type="RefSeq" id="WP_179757344.1">
    <property type="nucleotide sequence ID" value="NZ_BAAAGN010000024.1"/>
</dbReference>
<keyword evidence="7" id="KW-1185">Reference proteome</keyword>
<keyword evidence="3" id="KW-0560">Oxidoreductase</keyword>
<organism evidence="6 7">
    <name type="scientific">Kineococcus aurantiacus</name>
    <dbReference type="NCBI Taxonomy" id="37633"/>
    <lineage>
        <taxon>Bacteria</taxon>
        <taxon>Bacillati</taxon>
        <taxon>Actinomycetota</taxon>
        <taxon>Actinomycetes</taxon>
        <taxon>Kineosporiales</taxon>
        <taxon>Kineosporiaceae</taxon>
        <taxon>Kineococcus</taxon>
    </lineage>
</organism>
<comment type="caution">
    <text evidence="6">The sequence shown here is derived from an EMBL/GenBank/DDBJ whole genome shotgun (WGS) entry which is preliminary data.</text>
</comment>
<evidence type="ECO:0000313" key="6">
    <source>
        <dbReference type="EMBL" id="NYD25145.1"/>
    </source>
</evidence>
<dbReference type="Gene3D" id="3.50.50.60">
    <property type="entry name" value="FAD/NAD(P)-binding domain"/>
    <property type="match status" value="1"/>
</dbReference>
<dbReference type="InterPro" id="IPR001613">
    <property type="entry name" value="Flavin_amine_oxidase"/>
</dbReference>
<dbReference type="InterPro" id="IPR002937">
    <property type="entry name" value="Amino_oxidase"/>
</dbReference>
<gene>
    <name evidence="6" type="ORF">BJ968_004754</name>
</gene>
<evidence type="ECO:0000259" key="5">
    <source>
        <dbReference type="Pfam" id="PF01593"/>
    </source>
</evidence>
<reference evidence="6 7" key="1">
    <citation type="submission" date="2020-07" db="EMBL/GenBank/DDBJ databases">
        <title>Sequencing the genomes of 1000 actinobacteria strains.</title>
        <authorList>
            <person name="Klenk H.-P."/>
        </authorList>
    </citation>
    <scope>NUCLEOTIDE SEQUENCE [LARGE SCALE GENOMIC DNA]</scope>
    <source>
        <strain evidence="6 7">DSM 7487</strain>
    </source>
</reference>
<name>A0A7Y9J3I1_9ACTN</name>
<comment type="similarity">
    <text evidence="2">Belongs to the flavin monoamine oxidase family.</text>
</comment>